<protein>
    <recommendedName>
        <fullName evidence="4">Phosphate-binding protein</fullName>
    </recommendedName>
</protein>
<feature type="chain" id="PRO_5044951091" description="Phosphate-binding protein" evidence="4">
    <location>
        <begin position="28"/>
        <end position="364"/>
    </location>
</feature>
<evidence type="ECO:0000259" key="5">
    <source>
        <dbReference type="Pfam" id="PF12849"/>
    </source>
</evidence>
<dbReference type="SUPFAM" id="SSF53850">
    <property type="entry name" value="Periplasmic binding protein-like II"/>
    <property type="match status" value="1"/>
</dbReference>
<dbReference type="RefSeq" id="WP_270057284.1">
    <property type="nucleotide sequence ID" value="NZ_CP115149.1"/>
</dbReference>
<name>A0ABY7M927_9CHLR</name>
<keyword evidence="3 4" id="KW-0732">Signal</keyword>
<dbReference type="NCBIfam" id="TIGR02136">
    <property type="entry name" value="ptsS_2"/>
    <property type="match status" value="1"/>
</dbReference>
<dbReference type="PANTHER" id="PTHR30570">
    <property type="entry name" value="PERIPLASMIC PHOSPHATE BINDING COMPONENT OF PHOSPHATE ABC TRANSPORTER"/>
    <property type="match status" value="1"/>
</dbReference>
<evidence type="ECO:0000256" key="4">
    <source>
        <dbReference type="RuleBase" id="RU367119"/>
    </source>
</evidence>
<keyword evidence="2 4" id="KW-0813">Transport</keyword>
<dbReference type="Pfam" id="PF12849">
    <property type="entry name" value="PBP_like_2"/>
    <property type="match status" value="1"/>
</dbReference>
<comment type="similarity">
    <text evidence="1 4">Belongs to the PstS family.</text>
</comment>
<accession>A0ABY7M927</accession>
<dbReference type="Gene3D" id="3.40.190.10">
    <property type="entry name" value="Periplasmic binding protein-like II"/>
    <property type="match status" value="2"/>
</dbReference>
<evidence type="ECO:0000256" key="1">
    <source>
        <dbReference type="ARBA" id="ARBA00008725"/>
    </source>
</evidence>
<reference evidence="6 7" key="1">
    <citation type="journal article" date="2023" name="ISME J.">
        <title>Thermophilic Dehalococcoidia with unusual traits shed light on an unexpected past.</title>
        <authorList>
            <person name="Palmer M."/>
            <person name="Covington J.K."/>
            <person name="Zhou E.M."/>
            <person name="Thomas S.C."/>
            <person name="Habib N."/>
            <person name="Seymour C.O."/>
            <person name="Lai D."/>
            <person name="Johnston J."/>
            <person name="Hashimi A."/>
            <person name="Jiao J.Y."/>
            <person name="Muok A.R."/>
            <person name="Liu L."/>
            <person name="Xian W.D."/>
            <person name="Zhi X.Y."/>
            <person name="Li M.M."/>
            <person name="Silva L.P."/>
            <person name="Bowen B.P."/>
            <person name="Louie K."/>
            <person name="Briegel A."/>
            <person name="Pett-Ridge J."/>
            <person name="Weber P.K."/>
            <person name="Tocheva E.I."/>
            <person name="Woyke T."/>
            <person name="Northen T.R."/>
            <person name="Mayali X."/>
            <person name="Li W.J."/>
            <person name="Hedlund B.P."/>
        </authorList>
    </citation>
    <scope>NUCLEOTIDE SEQUENCE [LARGE SCALE GENOMIC DNA]</scope>
    <source>
        <strain evidence="6 7">YIM 72310</strain>
    </source>
</reference>
<dbReference type="InterPro" id="IPR050811">
    <property type="entry name" value="Phosphate_ABC_transporter"/>
</dbReference>
<gene>
    <name evidence="6" type="ORF">O0235_04190</name>
</gene>
<dbReference type="InterPro" id="IPR024370">
    <property type="entry name" value="PBP_domain"/>
</dbReference>
<evidence type="ECO:0000256" key="2">
    <source>
        <dbReference type="ARBA" id="ARBA00022448"/>
    </source>
</evidence>
<dbReference type="PANTHER" id="PTHR30570:SF1">
    <property type="entry name" value="PHOSPHATE-BINDING PROTEIN PSTS"/>
    <property type="match status" value="1"/>
</dbReference>
<sequence>MLRTKRGGKWALIFGALVSLIAVVAVACGGDDDDAATPTAAGGSGTTPAATPTKAAADKLKDWYASLSGEVRVDGSSTVFPISQAVAEEFSKVARGVRANVALSGTGGGFEKFCRKEIQVSDASRPISQKEKDACAANGIAESDLVEIQVAIDALTVVVNPQNTWATCMTPAQLQKAFQADQGGTPIKWSDLDPKWPNETIQFFFPGSDSGTFDYFKEAIKLRGEKNNEPAHRATGPNATASEDDNVLVRGVEGNKNALGYFGFAYYLNEGRKLKAVAIDGGNGCVEPTFENALSGKYKPLSRPLFIYTTKQLLTERKDVLGFVKFYVDNMEELAADVGYVSLPKDLLAKQQEKVDPFLPAELK</sequence>
<dbReference type="PROSITE" id="PS51257">
    <property type="entry name" value="PROKAR_LIPOPROTEIN"/>
    <property type="match status" value="1"/>
</dbReference>
<feature type="domain" description="PBP" evidence="5">
    <location>
        <begin position="68"/>
        <end position="328"/>
    </location>
</feature>
<dbReference type="Proteomes" id="UP001212803">
    <property type="component" value="Chromosome"/>
</dbReference>
<dbReference type="EMBL" id="CP115149">
    <property type="protein sequence ID" value="WBL36767.1"/>
    <property type="molecule type" value="Genomic_DNA"/>
</dbReference>
<evidence type="ECO:0000256" key="3">
    <source>
        <dbReference type="ARBA" id="ARBA00022729"/>
    </source>
</evidence>
<comment type="function">
    <text evidence="4">Involved in the system for phosphate transport across the cytoplasmic membrane.</text>
</comment>
<evidence type="ECO:0000313" key="7">
    <source>
        <dbReference type="Proteomes" id="UP001212803"/>
    </source>
</evidence>
<feature type="signal peptide" evidence="4">
    <location>
        <begin position="1"/>
        <end position="27"/>
    </location>
</feature>
<evidence type="ECO:0000313" key="6">
    <source>
        <dbReference type="EMBL" id="WBL36767.1"/>
    </source>
</evidence>
<organism evidence="6 7">
    <name type="scientific">Tepidiforma flava</name>
    <dbReference type="NCBI Taxonomy" id="3004094"/>
    <lineage>
        <taxon>Bacteria</taxon>
        <taxon>Bacillati</taxon>
        <taxon>Chloroflexota</taxon>
        <taxon>Tepidiformia</taxon>
        <taxon>Tepidiformales</taxon>
        <taxon>Tepidiformaceae</taxon>
        <taxon>Tepidiforma</taxon>
    </lineage>
</organism>
<keyword evidence="7" id="KW-1185">Reference proteome</keyword>
<keyword evidence="4" id="KW-0592">Phosphate transport</keyword>
<dbReference type="InterPro" id="IPR011862">
    <property type="entry name" value="Phos-bd"/>
</dbReference>
<dbReference type="CDD" id="cd13654">
    <property type="entry name" value="PBP2_phosphate_like_2"/>
    <property type="match status" value="1"/>
</dbReference>
<proteinExistence type="inferred from homology"/>